<dbReference type="EMBL" id="QEQK01000003">
    <property type="protein sequence ID" value="PWN57053.1"/>
    <property type="molecule type" value="Genomic_DNA"/>
</dbReference>
<keyword evidence="3" id="KW-1185">Reference proteome</keyword>
<name>A0A363UNQ2_9GAMM</name>
<evidence type="ECO:0000256" key="1">
    <source>
        <dbReference type="SAM" id="MobiDB-lite"/>
    </source>
</evidence>
<dbReference type="AlphaFoldDB" id="A0A363UNQ2"/>
<evidence type="ECO:0000313" key="2">
    <source>
        <dbReference type="EMBL" id="PWN57053.1"/>
    </source>
</evidence>
<feature type="compositionally biased region" description="Basic and acidic residues" evidence="1">
    <location>
        <begin position="145"/>
        <end position="162"/>
    </location>
</feature>
<reference evidence="2 3" key="1">
    <citation type="submission" date="2018-05" db="EMBL/GenBank/DDBJ databases">
        <title>Abyssibacter profundi OUC007T gen. nov., sp. nov, a marine bacterium isolated from seawater of the Mariana Trench.</title>
        <authorList>
            <person name="Zhou S."/>
        </authorList>
    </citation>
    <scope>NUCLEOTIDE SEQUENCE [LARGE SCALE GENOMIC DNA]</scope>
    <source>
        <strain evidence="2 3">OUC007</strain>
    </source>
</reference>
<feature type="compositionally biased region" description="Acidic residues" evidence="1">
    <location>
        <begin position="118"/>
        <end position="131"/>
    </location>
</feature>
<organism evidence="2 3">
    <name type="scientific">Abyssibacter profundi</name>
    <dbReference type="NCBI Taxonomy" id="2182787"/>
    <lineage>
        <taxon>Bacteria</taxon>
        <taxon>Pseudomonadati</taxon>
        <taxon>Pseudomonadota</taxon>
        <taxon>Gammaproteobacteria</taxon>
        <taxon>Chromatiales</taxon>
        <taxon>Oceanococcaceae</taxon>
        <taxon>Abyssibacter</taxon>
    </lineage>
</organism>
<proteinExistence type="predicted"/>
<dbReference type="Proteomes" id="UP000251800">
    <property type="component" value="Unassembled WGS sequence"/>
</dbReference>
<accession>A0A363UNQ2</accession>
<evidence type="ECO:0000313" key="3">
    <source>
        <dbReference type="Proteomes" id="UP000251800"/>
    </source>
</evidence>
<gene>
    <name evidence="2" type="ORF">DEH80_03695</name>
</gene>
<comment type="caution">
    <text evidence="2">The sequence shown here is derived from an EMBL/GenBank/DDBJ whole genome shotgun (WGS) entry which is preliminary data.</text>
</comment>
<protein>
    <submittedName>
        <fullName evidence="2">Uncharacterized protein</fullName>
    </submittedName>
</protein>
<feature type="region of interest" description="Disordered" evidence="1">
    <location>
        <begin position="109"/>
        <end position="162"/>
    </location>
</feature>
<sequence>MAMSLLDSALRRVQVRKAGEVTLIVFDGLGAVATDTLGFRSAERWAFSRISSGNVVRDRTTFLERLETAIVRRGTSVTTTHGTSRGVAGLAKKMKQAGYNLSEWQLTQAAKDILDPPPETDADMDADEEPADEGHPDDPTPIEVSPRRDTVDRSGIDHSLDD</sequence>